<keyword evidence="5" id="KW-0671">Queuosine biosynthesis</keyword>
<keyword evidence="7" id="KW-0408">Iron</keyword>
<sequence>MSTIKDKIIEYSKKVNIDMIGFCSAKPFYEYKSILEERKEKKYHVPFEEQDIDKRIYPELTLPGAKAFIVIGESYNVIPKAYNNQLTGKISISAIGKDYHQVVMEKLDLLERYIFSLQQCQIKKFVDISPLPDRQIAKRAGLGFFGKNSMLINSQYGSHFNIGYILTDLEIEPDTVEEYKGCSKCNRCFEVCPTNAIIGDGSLNCSICVAYLTQHKGDIPNELKEKMGTQLYGCDRCQKVCPYNQKIKNKLIEPILDEAMDLKRILSLSNKEFKELFGPTSAGWRGKKTIQRNAIICLGNTEDENAIDLLEAISNDDRKDIRKEVIWALSKKKNDKAIEVLNKMLLKENDLVLKGIIMSSLGG</sequence>
<keyword evidence="1" id="KW-0004">4Fe-4S</keyword>
<dbReference type="GO" id="GO:0046872">
    <property type="term" value="F:metal ion binding"/>
    <property type="evidence" value="ECO:0007669"/>
    <property type="project" value="UniProtKB-KW"/>
</dbReference>
<dbReference type="PROSITE" id="PS00198">
    <property type="entry name" value="4FE4S_FER_1"/>
    <property type="match status" value="1"/>
</dbReference>
<dbReference type="SUPFAM" id="SSF46548">
    <property type="entry name" value="alpha-helical ferredoxin"/>
    <property type="match status" value="1"/>
</dbReference>
<dbReference type="Pfam" id="PF13484">
    <property type="entry name" value="Fer4_16"/>
    <property type="match status" value="1"/>
</dbReference>
<dbReference type="GO" id="GO:0051539">
    <property type="term" value="F:4 iron, 4 sulfur cluster binding"/>
    <property type="evidence" value="ECO:0007669"/>
    <property type="project" value="UniProtKB-KW"/>
</dbReference>
<evidence type="ECO:0000256" key="8">
    <source>
        <dbReference type="ARBA" id="ARBA00023014"/>
    </source>
</evidence>
<name>A0A4R3MP06_9FIRM</name>
<dbReference type="Pfam" id="PF13646">
    <property type="entry name" value="HEAT_2"/>
    <property type="match status" value="1"/>
</dbReference>
<evidence type="ECO:0000256" key="3">
    <source>
        <dbReference type="ARBA" id="ARBA00022694"/>
    </source>
</evidence>
<feature type="domain" description="4Fe-4S ferredoxin-type" evidence="9">
    <location>
        <begin position="172"/>
        <end position="202"/>
    </location>
</feature>
<proteinExistence type="predicted"/>
<keyword evidence="2" id="KW-0963">Cytoplasm</keyword>
<dbReference type="InterPro" id="IPR004453">
    <property type="entry name" value="QueG"/>
</dbReference>
<evidence type="ECO:0000313" key="11">
    <source>
        <dbReference type="Proteomes" id="UP000294902"/>
    </source>
</evidence>
<evidence type="ECO:0000313" key="10">
    <source>
        <dbReference type="EMBL" id="TCT17015.1"/>
    </source>
</evidence>
<evidence type="ECO:0000256" key="7">
    <source>
        <dbReference type="ARBA" id="ARBA00023004"/>
    </source>
</evidence>
<dbReference type="PANTHER" id="PTHR30002:SF4">
    <property type="entry name" value="EPOXYQUEUOSINE REDUCTASE"/>
    <property type="match status" value="1"/>
</dbReference>
<dbReference type="PROSITE" id="PS51379">
    <property type="entry name" value="4FE4S_FER_2"/>
    <property type="match status" value="1"/>
</dbReference>
<dbReference type="RefSeq" id="WP_132249555.1">
    <property type="nucleotide sequence ID" value="NZ_SMAL01000001.1"/>
</dbReference>
<dbReference type="InterPro" id="IPR016024">
    <property type="entry name" value="ARM-type_fold"/>
</dbReference>
<evidence type="ECO:0000256" key="6">
    <source>
        <dbReference type="ARBA" id="ARBA00023002"/>
    </source>
</evidence>
<dbReference type="SMART" id="SM00567">
    <property type="entry name" value="EZ_HEAT"/>
    <property type="match status" value="2"/>
</dbReference>
<dbReference type="GO" id="GO:0052693">
    <property type="term" value="F:epoxyqueuosine reductase activity"/>
    <property type="evidence" value="ECO:0007669"/>
    <property type="project" value="TreeGrafter"/>
</dbReference>
<evidence type="ECO:0000256" key="5">
    <source>
        <dbReference type="ARBA" id="ARBA00022785"/>
    </source>
</evidence>
<evidence type="ECO:0000256" key="1">
    <source>
        <dbReference type="ARBA" id="ARBA00022485"/>
    </source>
</evidence>
<gene>
    <name evidence="10" type="ORF">EDC18_101311</name>
</gene>
<keyword evidence="11" id="KW-1185">Reference proteome</keyword>
<keyword evidence="6" id="KW-0560">Oxidoreductase</keyword>
<dbReference type="AlphaFoldDB" id="A0A4R3MP06"/>
<dbReference type="InterPro" id="IPR017896">
    <property type="entry name" value="4Fe4S_Fe-S-bd"/>
</dbReference>
<evidence type="ECO:0000256" key="4">
    <source>
        <dbReference type="ARBA" id="ARBA00022723"/>
    </source>
</evidence>
<dbReference type="InterPro" id="IPR011989">
    <property type="entry name" value="ARM-like"/>
</dbReference>
<protein>
    <submittedName>
        <fullName evidence="10">Epoxyqueuosine reductase</fullName>
    </submittedName>
</protein>
<evidence type="ECO:0000256" key="2">
    <source>
        <dbReference type="ARBA" id="ARBA00022490"/>
    </source>
</evidence>
<keyword evidence="4" id="KW-0479">Metal-binding</keyword>
<dbReference type="InterPro" id="IPR004155">
    <property type="entry name" value="PBS_lyase_HEAT"/>
</dbReference>
<dbReference type="PANTHER" id="PTHR30002">
    <property type="entry name" value="EPOXYQUEUOSINE REDUCTASE"/>
    <property type="match status" value="1"/>
</dbReference>
<keyword evidence="8" id="KW-0411">Iron-sulfur</keyword>
<accession>A0A4R3MP06</accession>
<organism evidence="10 11">
    <name type="scientific">Natranaerovirga pectinivora</name>
    <dbReference type="NCBI Taxonomy" id="682400"/>
    <lineage>
        <taxon>Bacteria</taxon>
        <taxon>Bacillati</taxon>
        <taxon>Bacillota</taxon>
        <taxon>Clostridia</taxon>
        <taxon>Lachnospirales</taxon>
        <taxon>Natranaerovirgaceae</taxon>
        <taxon>Natranaerovirga</taxon>
    </lineage>
</organism>
<dbReference type="GO" id="GO:0008616">
    <property type="term" value="P:tRNA queuosine(34) biosynthetic process"/>
    <property type="evidence" value="ECO:0007669"/>
    <property type="project" value="UniProtKB-KW"/>
</dbReference>
<dbReference type="Gene3D" id="1.25.10.10">
    <property type="entry name" value="Leucine-rich Repeat Variant"/>
    <property type="match status" value="1"/>
</dbReference>
<dbReference type="NCBIfam" id="TIGR00276">
    <property type="entry name" value="tRNA epoxyqueuosine(34) reductase QueG"/>
    <property type="match status" value="1"/>
</dbReference>
<dbReference type="EMBL" id="SMAL01000001">
    <property type="protein sequence ID" value="TCT17015.1"/>
    <property type="molecule type" value="Genomic_DNA"/>
</dbReference>
<evidence type="ECO:0000259" key="9">
    <source>
        <dbReference type="PROSITE" id="PS51379"/>
    </source>
</evidence>
<dbReference type="OrthoDB" id="9784571at2"/>
<dbReference type="SUPFAM" id="SSF48371">
    <property type="entry name" value="ARM repeat"/>
    <property type="match status" value="1"/>
</dbReference>
<dbReference type="Proteomes" id="UP000294902">
    <property type="component" value="Unassembled WGS sequence"/>
</dbReference>
<dbReference type="Pfam" id="PF08331">
    <property type="entry name" value="QueG_DUF1730"/>
    <property type="match status" value="1"/>
</dbReference>
<keyword evidence="3" id="KW-0819">tRNA processing</keyword>
<dbReference type="InterPro" id="IPR017900">
    <property type="entry name" value="4Fe4S_Fe_S_CS"/>
</dbReference>
<reference evidence="10 11" key="1">
    <citation type="submission" date="2019-03" db="EMBL/GenBank/DDBJ databases">
        <title>Genomic Encyclopedia of Type Strains, Phase IV (KMG-IV): sequencing the most valuable type-strain genomes for metagenomic binning, comparative biology and taxonomic classification.</title>
        <authorList>
            <person name="Goeker M."/>
        </authorList>
    </citation>
    <scope>NUCLEOTIDE SEQUENCE [LARGE SCALE GENOMIC DNA]</scope>
    <source>
        <strain evidence="10 11">DSM 24629</strain>
    </source>
</reference>
<dbReference type="InterPro" id="IPR013542">
    <property type="entry name" value="QueG_DUF1730"/>
</dbReference>
<comment type="caution">
    <text evidence="10">The sequence shown here is derived from an EMBL/GenBank/DDBJ whole genome shotgun (WGS) entry which is preliminary data.</text>
</comment>